<dbReference type="PANTHER" id="PTHR33108:SF32">
    <property type="entry name" value="DUF1677 FAMILY PROTEIN (DUF1677)"/>
    <property type="match status" value="1"/>
</dbReference>
<dbReference type="AlphaFoldDB" id="A0A654ESD7"/>
<reference evidence="2 3" key="1">
    <citation type="submission" date="2019-11" db="EMBL/GenBank/DDBJ databases">
        <authorList>
            <person name="Jiao W.-B."/>
            <person name="Schneeberger K."/>
        </authorList>
    </citation>
    <scope>NUCLEOTIDE SEQUENCE [LARGE SCALE GENOMIC DNA]</scope>
    <source>
        <strain evidence="3">cv. An-1</strain>
    </source>
</reference>
<proteinExistence type="predicted"/>
<dbReference type="EMBL" id="CACRSJ010000105">
    <property type="protein sequence ID" value="VYS52214.1"/>
    <property type="molecule type" value="Genomic_DNA"/>
</dbReference>
<feature type="compositionally biased region" description="Basic and acidic residues" evidence="1">
    <location>
        <begin position="140"/>
        <end position="149"/>
    </location>
</feature>
<gene>
    <name evidence="2" type="ORF">AN1_LOCUS7676</name>
</gene>
<dbReference type="ExpressionAtlas" id="A0A654ESD7">
    <property type="expression patterns" value="baseline"/>
</dbReference>
<dbReference type="InterPro" id="IPR012876">
    <property type="entry name" value="DUF1677_pln"/>
</dbReference>
<dbReference type="Proteomes" id="UP000426265">
    <property type="component" value="Unassembled WGS sequence"/>
</dbReference>
<evidence type="ECO:0000313" key="2">
    <source>
        <dbReference type="EMBL" id="VYS52214.1"/>
    </source>
</evidence>
<accession>A0A654ESD7</accession>
<evidence type="ECO:0000256" key="1">
    <source>
        <dbReference type="SAM" id="MobiDB-lite"/>
    </source>
</evidence>
<evidence type="ECO:0000313" key="3">
    <source>
        <dbReference type="Proteomes" id="UP000426265"/>
    </source>
</evidence>
<dbReference type="PANTHER" id="PTHR33108">
    <property type="entry name" value="OS01G0745000 PROTEIN"/>
    <property type="match status" value="1"/>
</dbReference>
<organism evidence="2 3">
    <name type="scientific">Arabidopsis thaliana</name>
    <name type="common">Mouse-ear cress</name>
    <dbReference type="NCBI Taxonomy" id="3702"/>
    <lineage>
        <taxon>Eukaryota</taxon>
        <taxon>Viridiplantae</taxon>
        <taxon>Streptophyta</taxon>
        <taxon>Embryophyta</taxon>
        <taxon>Tracheophyta</taxon>
        <taxon>Spermatophyta</taxon>
        <taxon>Magnoliopsida</taxon>
        <taxon>eudicotyledons</taxon>
        <taxon>Gunneridae</taxon>
        <taxon>Pentapetalae</taxon>
        <taxon>rosids</taxon>
        <taxon>malvids</taxon>
        <taxon>Brassicales</taxon>
        <taxon>Brassicaceae</taxon>
        <taxon>Camelineae</taxon>
        <taxon>Arabidopsis</taxon>
    </lineage>
</organism>
<name>A0A654ESD7_ARATH</name>
<sequence length="166" mass="18669">MSDSVLSDPTMLISTPDVIIISTVPVTQISGDELDSVTCDCCGLTDECTESYTEMIRERYIGKWISGFCSEAVKYKVMRTKRFLTTEEEAMARHMNKCNKFKSSSPPSNLTRHLISAMRQILRKSLDSPRMLRSMPNSPSKDDQDNHHDCVSNVLSRSDSCFASLT</sequence>
<protein>
    <recommendedName>
        <fullName evidence="4">DUF1677 family protein (DUF1677)</fullName>
    </recommendedName>
</protein>
<feature type="region of interest" description="Disordered" evidence="1">
    <location>
        <begin position="126"/>
        <end position="149"/>
    </location>
</feature>
<evidence type="ECO:0008006" key="4">
    <source>
        <dbReference type="Google" id="ProtNLM"/>
    </source>
</evidence>
<dbReference type="Pfam" id="PF07911">
    <property type="entry name" value="DUF1677"/>
    <property type="match status" value="1"/>
</dbReference>